<feature type="domain" description="Glycosyltransferase subfamily 4-like N-terminal" evidence="4">
    <location>
        <begin position="25"/>
        <end position="167"/>
    </location>
</feature>
<accession>A0ABX3KUE4</accession>
<protein>
    <submittedName>
        <fullName evidence="5">Glycosyl transferase family 1</fullName>
    </submittedName>
</protein>
<dbReference type="InterPro" id="IPR028098">
    <property type="entry name" value="Glyco_trans_4-like_N"/>
</dbReference>
<dbReference type="SUPFAM" id="SSF53756">
    <property type="entry name" value="UDP-Glycosyltransferase/glycogen phosphorylase"/>
    <property type="match status" value="1"/>
</dbReference>
<dbReference type="PANTHER" id="PTHR12526">
    <property type="entry name" value="GLYCOSYLTRANSFERASE"/>
    <property type="match status" value="1"/>
</dbReference>
<feature type="domain" description="Glycosyl transferase family 1" evidence="3">
    <location>
        <begin position="176"/>
        <end position="337"/>
    </location>
</feature>
<keyword evidence="2 5" id="KW-0808">Transferase</keyword>
<dbReference type="GO" id="GO:0016740">
    <property type="term" value="F:transferase activity"/>
    <property type="evidence" value="ECO:0007669"/>
    <property type="project" value="UniProtKB-KW"/>
</dbReference>
<evidence type="ECO:0000259" key="4">
    <source>
        <dbReference type="Pfam" id="PF13439"/>
    </source>
</evidence>
<dbReference type="Pfam" id="PF00534">
    <property type="entry name" value="Glycos_transf_1"/>
    <property type="match status" value="1"/>
</dbReference>
<evidence type="ECO:0000256" key="2">
    <source>
        <dbReference type="ARBA" id="ARBA00022679"/>
    </source>
</evidence>
<name>A0ABX3KUE4_SALCS</name>
<dbReference type="PANTHER" id="PTHR12526:SF629">
    <property type="entry name" value="TEICHURONIC ACID BIOSYNTHESIS GLYCOSYLTRANSFERASE TUAH-RELATED"/>
    <property type="match status" value="1"/>
</dbReference>
<organism evidence="5 6">
    <name type="scientific">Salinivibrio costicola subsp. alcaliphilus</name>
    <dbReference type="NCBI Taxonomy" id="272773"/>
    <lineage>
        <taxon>Bacteria</taxon>
        <taxon>Pseudomonadati</taxon>
        <taxon>Pseudomonadota</taxon>
        <taxon>Gammaproteobacteria</taxon>
        <taxon>Vibrionales</taxon>
        <taxon>Vibrionaceae</taxon>
        <taxon>Salinivibrio</taxon>
    </lineage>
</organism>
<dbReference type="CDD" id="cd03801">
    <property type="entry name" value="GT4_PimA-like"/>
    <property type="match status" value="1"/>
</dbReference>
<keyword evidence="6" id="KW-1185">Reference proteome</keyword>
<evidence type="ECO:0000259" key="3">
    <source>
        <dbReference type="Pfam" id="PF00534"/>
    </source>
</evidence>
<comment type="caution">
    <text evidence="5">The sequence shown here is derived from an EMBL/GenBank/DDBJ whole genome shotgun (WGS) entry which is preliminary data.</text>
</comment>
<dbReference type="Proteomes" id="UP000189431">
    <property type="component" value="Unassembled WGS sequence"/>
</dbReference>
<dbReference type="Gene3D" id="3.40.50.2000">
    <property type="entry name" value="Glycogen Phosphorylase B"/>
    <property type="match status" value="2"/>
</dbReference>
<gene>
    <name evidence="5" type="ORF">BZJ21_00890</name>
</gene>
<dbReference type="Pfam" id="PF13439">
    <property type="entry name" value="Glyco_transf_4"/>
    <property type="match status" value="1"/>
</dbReference>
<evidence type="ECO:0000256" key="1">
    <source>
        <dbReference type="ARBA" id="ARBA00022676"/>
    </source>
</evidence>
<dbReference type="RefSeq" id="WP_077668903.1">
    <property type="nucleotide sequence ID" value="NZ_MUFR01000002.1"/>
</dbReference>
<dbReference type="InterPro" id="IPR001296">
    <property type="entry name" value="Glyco_trans_1"/>
</dbReference>
<proteinExistence type="predicted"/>
<dbReference type="EMBL" id="MUFR01000002">
    <property type="protein sequence ID" value="OOF35302.1"/>
    <property type="molecule type" value="Genomic_DNA"/>
</dbReference>
<sequence>MNILVLSSYNDAWNSVRPEAEIFIALAKAGHNVTILTQEDAAYVQRFKANDITVIDHYPKRKICLKTIKYLRALFAKQPIDIVYAMNSRTIANAAFACIGFDSIKLVTYRGTVGGVYRLDPSAYLTHLHPRVDGIACVSNAVEKDLKTRVWRIKDKVTTVYKGHDIAWYQTKPACRERLHIPEDAFCVICIANARPSKGVAYLLESAKQLRGLNRLHLLLVGRNMDTEAHKQLANDSGMVERIHFLGYRDDVPALIAASNVQVQPSISGEGLPKTFVEAMAMAIPSIVTTTGGAKEFIDEAQSGFVVPTRDSYAISEKIKFLYKRPEQCQTMGNLAQAKMIKDLSSQKSASDLLSFFQYLMQASS</sequence>
<evidence type="ECO:0000313" key="5">
    <source>
        <dbReference type="EMBL" id="OOF35302.1"/>
    </source>
</evidence>
<keyword evidence="1" id="KW-0328">Glycosyltransferase</keyword>
<evidence type="ECO:0000313" key="6">
    <source>
        <dbReference type="Proteomes" id="UP000189431"/>
    </source>
</evidence>
<reference evidence="6" key="1">
    <citation type="submission" date="2017-01" db="EMBL/GenBank/DDBJ databases">
        <title>Draft genome of the species Salinivibrio costicola subsp. alcaliphilus.</title>
        <authorList>
            <person name="Lopez-Hermoso C."/>
            <person name="De La Haba R."/>
            <person name="Sanchez-Porro C."/>
            <person name="Ventosa A."/>
        </authorList>
    </citation>
    <scope>NUCLEOTIDE SEQUENCE [LARGE SCALE GENOMIC DNA]</scope>
    <source>
        <strain evidence="6">CBH448</strain>
    </source>
</reference>